<name>A0A1Q6A1N3_9SPHI</name>
<organism evidence="1 2">
    <name type="scientific">Mucilaginibacter polytrichastri</name>
    <dbReference type="NCBI Taxonomy" id="1302689"/>
    <lineage>
        <taxon>Bacteria</taxon>
        <taxon>Pseudomonadati</taxon>
        <taxon>Bacteroidota</taxon>
        <taxon>Sphingobacteriia</taxon>
        <taxon>Sphingobacteriales</taxon>
        <taxon>Sphingobacteriaceae</taxon>
        <taxon>Mucilaginibacter</taxon>
    </lineage>
</organism>
<accession>A0A1Q6A1N3</accession>
<keyword evidence="2" id="KW-1185">Reference proteome</keyword>
<dbReference type="Proteomes" id="UP000186720">
    <property type="component" value="Unassembled WGS sequence"/>
</dbReference>
<reference evidence="1 2" key="1">
    <citation type="submission" date="2016-11" db="EMBL/GenBank/DDBJ databases">
        <title>Whole Genome Sequencing of Mucilaginibacter polytrichastri RG4-7(T) isolated from the moss sample.</title>
        <authorList>
            <person name="Li Y."/>
        </authorList>
    </citation>
    <scope>NUCLEOTIDE SEQUENCE [LARGE SCALE GENOMIC DNA]</scope>
    <source>
        <strain evidence="1 2">RG4-7</strain>
    </source>
</reference>
<protein>
    <submittedName>
        <fullName evidence="1">Uncharacterized protein</fullName>
    </submittedName>
</protein>
<evidence type="ECO:0000313" key="1">
    <source>
        <dbReference type="EMBL" id="OKS87908.1"/>
    </source>
</evidence>
<dbReference type="EMBL" id="MPPL01000001">
    <property type="protein sequence ID" value="OKS87908.1"/>
    <property type="molecule type" value="Genomic_DNA"/>
</dbReference>
<sequence length="53" mass="6301">MEQSIRHIIDTAYAHAGICHVILNYFCRPKFKHQLKYPFFFLFKKLSAINLST</sequence>
<dbReference type="AlphaFoldDB" id="A0A1Q6A1N3"/>
<proteinExistence type="predicted"/>
<gene>
    <name evidence="1" type="ORF">RG47T_3371</name>
</gene>
<evidence type="ECO:0000313" key="2">
    <source>
        <dbReference type="Proteomes" id="UP000186720"/>
    </source>
</evidence>
<comment type="caution">
    <text evidence="1">The sequence shown here is derived from an EMBL/GenBank/DDBJ whole genome shotgun (WGS) entry which is preliminary data.</text>
</comment>